<dbReference type="EMBL" id="JACHDE010000019">
    <property type="protein sequence ID" value="MBB5404394.1"/>
    <property type="molecule type" value="Genomic_DNA"/>
</dbReference>
<accession>A0A7W8LEW7</accession>
<evidence type="ECO:0000256" key="1">
    <source>
        <dbReference type="SAM" id="MobiDB-lite"/>
    </source>
</evidence>
<feature type="compositionally biased region" description="Basic and acidic residues" evidence="1">
    <location>
        <begin position="1"/>
        <end position="30"/>
    </location>
</feature>
<name>A0A7W8LEW7_9BURK</name>
<sequence length="38" mass="4274">MSDVMRQHVKTDAREPSSEKLHSKGREERASSCADQSV</sequence>
<organism evidence="2 3">
    <name type="scientific">Paraburkholderia youngii</name>
    <dbReference type="NCBI Taxonomy" id="2782701"/>
    <lineage>
        <taxon>Bacteria</taxon>
        <taxon>Pseudomonadati</taxon>
        <taxon>Pseudomonadota</taxon>
        <taxon>Betaproteobacteria</taxon>
        <taxon>Burkholderiales</taxon>
        <taxon>Burkholderiaceae</taxon>
        <taxon>Paraburkholderia</taxon>
    </lineage>
</organism>
<comment type="caution">
    <text evidence="2">The sequence shown here is derived from an EMBL/GenBank/DDBJ whole genome shotgun (WGS) entry which is preliminary data.</text>
</comment>
<protein>
    <submittedName>
        <fullName evidence="2">Uncharacterized protein</fullName>
    </submittedName>
</protein>
<proteinExistence type="predicted"/>
<evidence type="ECO:0000313" key="2">
    <source>
        <dbReference type="EMBL" id="MBB5404394.1"/>
    </source>
</evidence>
<evidence type="ECO:0000313" key="3">
    <source>
        <dbReference type="Proteomes" id="UP000592820"/>
    </source>
</evidence>
<gene>
    <name evidence="2" type="ORF">HDG41_006490</name>
</gene>
<reference evidence="2 3" key="1">
    <citation type="submission" date="2020-08" db="EMBL/GenBank/DDBJ databases">
        <title>Genomic Encyclopedia of Type Strains, Phase IV (KMG-V): Genome sequencing to study the core and pangenomes of soil and plant-associated prokaryotes.</title>
        <authorList>
            <person name="Whitman W."/>
        </authorList>
    </citation>
    <scope>NUCLEOTIDE SEQUENCE [LARGE SCALE GENOMIC DNA]</scope>
    <source>
        <strain evidence="2 3">JPY162</strain>
    </source>
</reference>
<dbReference type="Proteomes" id="UP000592820">
    <property type="component" value="Unassembled WGS sequence"/>
</dbReference>
<dbReference type="AlphaFoldDB" id="A0A7W8LEW7"/>
<feature type="region of interest" description="Disordered" evidence="1">
    <location>
        <begin position="1"/>
        <end position="38"/>
    </location>
</feature>